<gene>
    <name evidence="5" type="ORF">I9054_015150</name>
</gene>
<dbReference type="InterPro" id="IPR005119">
    <property type="entry name" value="LysR_subst-bd"/>
</dbReference>
<reference evidence="5" key="1">
    <citation type="submission" date="2022-02" db="EMBL/GenBank/DDBJ databases">
        <title>Characterization of Tn125 harboring carbapenem-resistant Acinetobacter bereziniae clinical isolates.</title>
        <authorList>
            <person name="Wong N.-K."/>
            <person name="Pan Q."/>
        </authorList>
    </citation>
    <scope>NUCLEOTIDE SEQUENCE</scope>
    <source>
        <strain evidence="5">GD03393</strain>
    </source>
</reference>
<dbReference type="GO" id="GO:0003700">
    <property type="term" value="F:DNA-binding transcription factor activity"/>
    <property type="evidence" value="ECO:0007669"/>
    <property type="project" value="InterPro"/>
</dbReference>
<dbReference type="RefSeq" id="WP_009586449.1">
    <property type="nucleotide sequence ID" value="NZ_BKMA01000091.1"/>
</dbReference>
<dbReference type="PANTHER" id="PTHR30537:SF74">
    <property type="entry name" value="HTH-TYPE TRANSCRIPTIONAL REGULATOR TRPI"/>
    <property type="match status" value="1"/>
</dbReference>
<protein>
    <submittedName>
        <fullName evidence="5">LysR family transcriptional regulator</fullName>
    </submittedName>
</protein>
<dbReference type="eggNOG" id="COG0583">
    <property type="taxonomic scope" value="Bacteria"/>
</dbReference>
<accession>A0A0A8TII0</accession>
<organism evidence="5 6">
    <name type="scientific">Acinetobacter bereziniae</name>
    <name type="common">Acinetobacter genomosp. 10</name>
    <dbReference type="NCBI Taxonomy" id="106648"/>
    <lineage>
        <taxon>Bacteria</taxon>
        <taxon>Pseudomonadati</taxon>
        <taxon>Pseudomonadota</taxon>
        <taxon>Gammaproteobacteria</taxon>
        <taxon>Moraxellales</taxon>
        <taxon>Moraxellaceae</taxon>
        <taxon>Acinetobacter</taxon>
    </lineage>
</organism>
<dbReference type="InterPro" id="IPR058163">
    <property type="entry name" value="LysR-type_TF_proteobact-type"/>
</dbReference>
<evidence type="ECO:0000256" key="2">
    <source>
        <dbReference type="ARBA" id="ARBA00023015"/>
    </source>
</evidence>
<dbReference type="SUPFAM" id="SSF46785">
    <property type="entry name" value="Winged helix' DNA-binding domain"/>
    <property type="match status" value="1"/>
</dbReference>
<dbReference type="InterPro" id="IPR036388">
    <property type="entry name" value="WH-like_DNA-bd_sf"/>
</dbReference>
<evidence type="ECO:0000256" key="3">
    <source>
        <dbReference type="ARBA" id="ARBA00023125"/>
    </source>
</evidence>
<evidence type="ECO:0000313" key="5">
    <source>
        <dbReference type="EMBL" id="UUN96704.1"/>
    </source>
</evidence>
<keyword evidence="4" id="KW-0804">Transcription</keyword>
<comment type="similarity">
    <text evidence="1">Belongs to the LysR transcriptional regulatory family.</text>
</comment>
<dbReference type="Proteomes" id="UP000644140">
    <property type="component" value="Chromosome"/>
</dbReference>
<sequence length="308" mass="35949">MVKRISLNSFKFFYYVAMYESVTIASEKLFVTQGAVSRQIKNLEDDLNTVLFIRKGKTLELTNEGLLLLNCCQGIFHEIDKCLIRLDNKKENIKELVISCESTLCMKWLIPRLKDFNELNSGFDLKITTNDKTVNFSNVDIAIRRDDINWKEHIYSIKLMDETMFFVKNSTKHNNNILISSSRQKFWGTLLKINHIRDKITQLNYKELDHFYLCIEACLSGLGSTIVSGYMIEKDLNNGNLEPITEPFHDGSSYYLLSASPLEEDYRKVVFKNWLIEEINKTQLNLEKFSYLKKKLVKDPNYSIKSLK</sequence>
<dbReference type="Pfam" id="PF00126">
    <property type="entry name" value="HTH_1"/>
    <property type="match status" value="1"/>
</dbReference>
<dbReference type="Gene3D" id="1.10.10.10">
    <property type="entry name" value="Winged helix-like DNA-binding domain superfamily/Winged helix DNA-binding domain"/>
    <property type="match status" value="1"/>
</dbReference>
<evidence type="ECO:0000313" key="6">
    <source>
        <dbReference type="Proteomes" id="UP000644140"/>
    </source>
</evidence>
<dbReference type="PANTHER" id="PTHR30537">
    <property type="entry name" value="HTH-TYPE TRANSCRIPTIONAL REGULATOR"/>
    <property type="match status" value="1"/>
</dbReference>
<keyword evidence="2" id="KW-0805">Transcription regulation</keyword>
<keyword evidence="3" id="KW-0238">DNA-binding</keyword>
<dbReference type="Gene3D" id="3.40.190.10">
    <property type="entry name" value="Periplasmic binding protein-like II"/>
    <property type="match status" value="2"/>
</dbReference>
<dbReference type="Pfam" id="PF03466">
    <property type="entry name" value="LysR_substrate"/>
    <property type="match status" value="1"/>
</dbReference>
<dbReference type="GO" id="GO:0043565">
    <property type="term" value="F:sequence-specific DNA binding"/>
    <property type="evidence" value="ECO:0007669"/>
    <property type="project" value="TreeGrafter"/>
</dbReference>
<dbReference type="PROSITE" id="PS50931">
    <property type="entry name" value="HTH_LYSR"/>
    <property type="match status" value="1"/>
</dbReference>
<dbReference type="AlphaFoldDB" id="A0A0A8TII0"/>
<dbReference type="SUPFAM" id="SSF53850">
    <property type="entry name" value="Periplasmic binding protein-like II"/>
    <property type="match status" value="1"/>
</dbReference>
<dbReference type="GO" id="GO:0006351">
    <property type="term" value="P:DNA-templated transcription"/>
    <property type="evidence" value="ECO:0007669"/>
    <property type="project" value="TreeGrafter"/>
</dbReference>
<dbReference type="STRING" id="106648.GCA_000753985_02265"/>
<name>A0A0A8TII0_ACIBZ</name>
<evidence type="ECO:0000256" key="4">
    <source>
        <dbReference type="ARBA" id="ARBA00023163"/>
    </source>
</evidence>
<proteinExistence type="inferred from homology"/>
<dbReference type="InterPro" id="IPR000847">
    <property type="entry name" value="LysR_HTH_N"/>
</dbReference>
<dbReference type="InterPro" id="IPR036390">
    <property type="entry name" value="WH_DNA-bd_sf"/>
</dbReference>
<dbReference type="EMBL" id="CP092085">
    <property type="protein sequence ID" value="UUN96704.1"/>
    <property type="molecule type" value="Genomic_DNA"/>
</dbReference>
<evidence type="ECO:0000256" key="1">
    <source>
        <dbReference type="ARBA" id="ARBA00009437"/>
    </source>
</evidence>
<dbReference type="PRINTS" id="PR00039">
    <property type="entry name" value="HTHLYSR"/>
</dbReference>